<dbReference type="RefSeq" id="WP_043039190.1">
    <property type="nucleotide sequence ID" value="NZ_JAHSPZ010000001.1"/>
</dbReference>
<name>A0A7Z8ZUS2_STRSZ</name>
<sequence>MNTEVLDERDFFRQLQEANQKIFLKMIADYEAYISPILRSQGYKRINKKERTVIFSFGEMTFSRSRWQKGNEIRFPVDEKLGLVPRSRFSTEFLYQMTSLSNVMPYRKVVSVMKLLKGIYITKNSVQRAIELSGKLLEEKEEYRILSLPEKEKKIKPEILYIEGDGVWIKETSTDSKRKSIELSHYVVHTGSEKGARNQLKNKREIISSYHEKAKEQLIDLIHNDFEIDSDTVIVTNSDGGNGYSPRVFNEIAKTFQPKVHYHFWDAFHVHQSLKMNLRAYPSELLSKAFSAIKNRDKKGLEVVLDTAESLIESQEKQEQFLSFKRRILGQFRYTASPKKKGLSSNGIGIVESQHRKITYRMKNRGMYWSRRGADTMSQTILLSDKGTLRDLFFGDWRRDYKKIMSYEANVGLLFAAPKSSYQLPFLKRRIRKQYKRVIIRGIND</sequence>
<dbReference type="NCBIfam" id="NF033529">
    <property type="entry name" value="transpos_ISLre2"/>
    <property type="match status" value="1"/>
</dbReference>
<proteinExistence type="inferred from homology"/>
<dbReference type="AlphaFoldDB" id="A0A7Z8ZUS2"/>
<evidence type="ECO:0000313" key="2">
    <source>
        <dbReference type="EMBL" id="VEF04916.1"/>
    </source>
</evidence>
<organism evidence="2 3">
    <name type="scientific">Streptococcus equi subsp. zooepidemicus</name>
    <dbReference type="NCBI Taxonomy" id="40041"/>
    <lineage>
        <taxon>Bacteria</taxon>
        <taxon>Bacillati</taxon>
        <taxon>Bacillota</taxon>
        <taxon>Bacilli</taxon>
        <taxon>Lactobacillales</taxon>
        <taxon>Streptococcaceae</taxon>
        <taxon>Streptococcus</taxon>
    </lineage>
</organism>
<evidence type="ECO:0000313" key="3">
    <source>
        <dbReference type="Proteomes" id="UP000269903"/>
    </source>
</evidence>
<protein>
    <submittedName>
        <fullName evidence="2">DDE transposase</fullName>
    </submittedName>
</protein>
<dbReference type="InterPro" id="IPR009620">
    <property type="entry name" value="UPF0236"/>
</dbReference>
<gene>
    <name evidence="2" type="ORF">NCTC6180_00075</name>
</gene>
<accession>A0A7Z8ZUS2</accession>
<dbReference type="Pfam" id="PF06782">
    <property type="entry name" value="UPF0236"/>
    <property type="match status" value="1"/>
</dbReference>
<dbReference type="Proteomes" id="UP000269903">
    <property type="component" value="Chromosome"/>
</dbReference>
<evidence type="ECO:0000256" key="1">
    <source>
        <dbReference type="ARBA" id="ARBA00006539"/>
    </source>
</evidence>
<reference evidence="2 3" key="1">
    <citation type="submission" date="2018-12" db="EMBL/GenBank/DDBJ databases">
        <authorList>
            <consortium name="Pathogen Informatics"/>
        </authorList>
    </citation>
    <scope>NUCLEOTIDE SEQUENCE [LARGE SCALE GENOMIC DNA]</scope>
    <source>
        <strain evidence="2 3">NCTC6180</strain>
    </source>
</reference>
<comment type="similarity">
    <text evidence="1">Belongs to the UPF0236 family.</text>
</comment>
<dbReference type="EMBL" id="LR134317">
    <property type="protein sequence ID" value="VEF04916.1"/>
    <property type="molecule type" value="Genomic_DNA"/>
</dbReference>